<sequence>EQNIYNVVFHELIRQVSVECMERGELLAKLRQRYVLLLDKIPRQVLSLYNDLLAQRALGPKSHRRDRLFQELYWRTDQ</sequence>
<dbReference type="InterPro" id="IPR052845">
    <property type="entry name" value="Axonemal_dynein_LC_domain"/>
</dbReference>
<feature type="non-terminal residue" evidence="2">
    <location>
        <position position="1"/>
    </location>
</feature>
<dbReference type="PANTHER" id="PTHR23052">
    <property type="entry name" value="AXONEMAL DYNEIN LIGHT CHAIN DOMAIN-CONTAINING PROTEIN 1"/>
    <property type="match status" value="1"/>
</dbReference>
<gene>
    <name evidence="2" type="ORF">SPARVUS_LOCUS8076469</name>
</gene>
<name>A0ABN9DR72_9NEOB</name>
<evidence type="ECO:0000313" key="3">
    <source>
        <dbReference type="Proteomes" id="UP001162483"/>
    </source>
</evidence>
<reference evidence="2" key="1">
    <citation type="submission" date="2023-05" db="EMBL/GenBank/DDBJ databases">
        <authorList>
            <person name="Stuckert A."/>
        </authorList>
    </citation>
    <scope>NUCLEOTIDE SEQUENCE</scope>
</reference>
<keyword evidence="3" id="KW-1185">Reference proteome</keyword>
<dbReference type="Pfam" id="PF10211">
    <property type="entry name" value="Ax_dynein_light"/>
    <property type="match status" value="1"/>
</dbReference>
<proteinExistence type="predicted"/>
<accession>A0ABN9DR72</accession>
<dbReference type="InterPro" id="IPR019347">
    <property type="entry name" value="Axonemal_dynein_light_chain"/>
</dbReference>
<organism evidence="2 3">
    <name type="scientific">Staurois parvus</name>
    <dbReference type="NCBI Taxonomy" id="386267"/>
    <lineage>
        <taxon>Eukaryota</taxon>
        <taxon>Metazoa</taxon>
        <taxon>Chordata</taxon>
        <taxon>Craniata</taxon>
        <taxon>Vertebrata</taxon>
        <taxon>Euteleostomi</taxon>
        <taxon>Amphibia</taxon>
        <taxon>Batrachia</taxon>
        <taxon>Anura</taxon>
        <taxon>Neobatrachia</taxon>
        <taxon>Ranoidea</taxon>
        <taxon>Ranidae</taxon>
        <taxon>Staurois</taxon>
    </lineage>
</organism>
<evidence type="ECO:0000256" key="1">
    <source>
        <dbReference type="ARBA" id="ARBA00023054"/>
    </source>
</evidence>
<evidence type="ECO:0000313" key="2">
    <source>
        <dbReference type="EMBL" id="CAI9575048.1"/>
    </source>
</evidence>
<comment type="caution">
    <text evidence="2">The sequence shown here is derived from an EMBL/GenBank/DDBJ whole genome shotgun (WGS) entry which is preliminary data.</text>
</comment>
<dbReference type="EMBL" id="CATNWA010014708">
    <property type="protein sequence ID" value="CAI9575048.1"/>
    <property type="molecule type" value="Genomic_DNA"/>
</dbReference>
<dbReference type="Proteomes" id="UP001162483">
    <property type="component" value="Unassembled WGS sequence"/>
</dbReference>
<protein>
    <submittedName>
        <fullName evidence="2">Uncharacterized protein</fullName>
    </submittedName>
</protein>
<keyword evidence="1" id="KW-0175">Coiled coil</keyword>
<dbReference type="PANTHER" id="PTHR23052:SF1">
    <property type="entry name" value="AXONEMAL DYNEIN LIGHT CHAIN DOMAIN-CONTAINING PROTEIN 1"/>
    <property type="match status" value="1"/>
</dbReference>